<dbReference type="Gene3D" id="3.30.300.250">
    <property type="match status" value="1"/>
</dbReference>
<dbReference type="AlphaFoldDB" id="A0A1W6MRC8"/>
<keyword evidence="1" id="KW-0812">Transmembrane</keyword>
<gene>
    <name evidence="2" type="ORF">B1812_02635</name>
</gene>
<dbReference type="STRING" id="655015.B1812_02635"/>
<evidence type="ECO:0000313" key="2">
    <source>
        <dbReference type="EMBL" id="ARN80160.1"/>
    </source>
</evidence>
<evidence type="ECO:0000313" key="3">
    <source>
        <dbReference type="Proteomes" id="UP000193978"/>
    </source>
</evidence>
<keyword evidence="1" id="KW-0472">Membrane</keyword>
<evidence type="ECO:0000256" key="1">
    <source>
        <dbReference type="SAM" id="Phobius"/>
    </source>
</evidence>
<dbReference type="OrthoDB" id="8444388at2"/>
<proteinExistence type="predicted"/>
<keyword evidence="1" id="KW-1133">Transmembrane helix</keyword>
<reference evidence="2 3" key="1">
    <citation type="submission" date="2017-02" db="EMBL/GenBank/DDBJ databases">
        <authorList>
            <person name="Peterson S.W."/>
        </authorList>
    </citation>
    <scope>NUCLEOTIDE SEQUENCE [LARGE SCALE GENOMIC DNA]</scope>
    <source>
        <strain evidence="2 3">S285</strain>
    </source>
</reference>
<accession>A0A1W6MRC8</accession>
<feature type="transmembrane region" description="Helical" evidence="1">
    <location>
        <begin position="6"/>
        <end position="28"/>
    </location>
</feature>
<dbReference type="Proteomes" id="UP000193978">
    <property type="component" value="Chromosome"/>
</dbReference>
<keyword evidence="3" id="KW-1185">Reference proteome</keyword>
<dbReference type="KEGG" id="mbry:B1812_02635"/>
<organism evidence="2 3">
    <name type="scientific">Methylocystis bryophila</name>
    <dbReference type="NCBI Taxonomy" id="655015"/>
    <lineage>
        <taxon>Bacteria</taxon>
        <taxon>Pseudomonadati</taxon>
        <taxon>Pseudomonadota</taxon>
        <taxon>Alphaproteobacteria</taxon>
        <taxon>Hyphomicrobiales</taxon>
        <taxon>Methylocystaceae</taxon>
        <taxon>Methylocystis</taxon>
    </lineage>
</organism>
<dbReference type="RefSeq" id="WP_085770216.1">
    <property type="nucleotide sequence ID" value="NZ_AP027149.1"/>
</dbReference>
<protein>
    <submittedName>
        <fullName evidence="2">Uncharacterized protein</fullName>
    </submittedName>
</protein>
<name>A0A1W6MRC8_9HYPH</name>
<sequence length="146" mass="16192">MLGAKNLLAILALTMALAVIFFSGRYYASLRPEKEDLGEISLALEREAEELNATLPEMVSENVRLDKATTGPGNALTYFYTIVDESEANAIASDIRRTDKLRKQLLERVCTMMPEYRERGTIVGYTLRNPAGSTIAEISVNPRDCS</sequence>
<dbReference type="EMBL" id="CP019948">
    <property type="protein sequence ID" value="ARN80160.1"/>
    <property type="molecule type" value="Genomic_DNA"/>
</dbReference>